<evidence type="ECO:0000256" key="10">
    <source>
        <dbReference type="ARBA" id="ARBA00023012"/>
    </source>
</evidence>
<comment type="subcellular location">
    <subcellularLocation>
        <location evidence="2">Cell membrane</location>
    </subcellularLocation>
</comment>
<dbReference type="EMBL" id="QGDT01000001">
    <property type="protein sequence ID" value="PWJ59996.1"/>
    <property type="molecule type" value="Genomic_DNA"/>
</dbReference>
<feature type="transmembrane region" description="Helical" evidence="13">
    <location>
        <begin position="7"/>
        <end position="28"/>
    </location>
</feature>
<dbReference type="InterPro" id="IPR003661">
    <property type="entry name" value="HisK_dim/P_dom"/>
</dbReference>
<evidence type="ECO:0000256" key="9">
    <source>
        <dbReference type="ARBA" id="ARBA00022840"/>
    </source>
</evidence>
<dbReference type="GO" id="GO:0005524">
    <property type="term" value="F:ATP binding"/>
    <property type="evidence" value="ECO:0007669"/>
    <property type="project" value="UniProtKB-KW"/>
</dbReference>
<evidence type="ECO:0000256" key="2">
    <source>
        <dbReference type="ARBA" id="ARBA00004236"/>
    </source>
</evidence>
<dbReference type="Pfam" id="PF00512">
    <property type="entry name" value="HisKA"/>
    <property type="match status" value="1"/>
</dbReference>
<dbReference type="PROSITE" id="PS50109">
    <property type="entry name" value="HIS_KIN"/>
    <property type="match status" value="1"/>
</dbReference>
<dbReference type="InterPro" id="IPR036890">
    <property type="entry name" value="HATPase_C_sf"/>
</dbReference>
<dbReference type="InterPro" id="IPR003594">
    <property type="entry name" value="HATPase_dom"/>
</dbReference>
<dbReference type="GO" id="GO:0000155">
    <property type="term" value="F:phosphorelay sensor kinase activity"/>
    <property type="evidence" value="ECO:0007669"/>
    <property type="project" value="InterPro"/>
</dbReference>
<keyword evidence="13" id="KW-1133">Transmembrane helix</keyword>
<dbReference type="CDD" id="cd00082">
    <property type="entry name" value="HisKA"/>
    <property type="match status" value="1"/>
</dbReference>
<dbReference type="GO" id="GO:0005886">
    <property type="term" value="C:plasma membrane"/>
    <property type="evidence" value="ECO:0007669"/>
    <property type="project" value="UniProtKB-SubCell"/>
</dbReference>
<dbReference type="CDD" id="cd00075">
    <property type="entry name" value="HATPase"/>
    <property type="match status" value="1"/>
</dbReference>
<keyword evidence="5" id="KW-0597">Phosphoprotein</keyword>
<dbReference type="Proteomes" id="UP000245880">
    <property type="component" value="Unassembled WGS sequence"/>
</dbReference>
<keyword evidence="16" id="KW-1185">Reference proteome</keyword>
<dbReference type="SMART" id="SM00388">
    <property type="entry name" value="HisKA"/>
    <property type="match status" value="1"/>
</dbReference>
<dbReference type="AlphaFoldDB" id="A0A316ARK2"/>
<dbReference type="Pfam" id="PF02518">
    <property type="entry name" value="HATPase_c"/>
    <property type="match status" value="1"/>
</dbReference>
<evidence type="ECO:0000256" key="12">
    <source>
        <dbReference type="SAM" id="MobiDB-lite"/>
    </source>
</evidence>
<feature type="region of interest" description="Disordered" evidence="12">
    <location>
        <begin position="180"/>
        <end position="222"/>
    </location>
</feature>
<name>A0A316ARK2_9BACT</name>
<keyword evidence="10" id="KW-0902">Two-component regulatory system</keyword>
<evidence type="ECO:0000256" key="5">
    <source>
        <dbReference type="ARBA" id="ARBA00022553"/>
    </source>
</evidence>
<keyword evidence="13" id="KW-0812">Transmembrane</keyword>
<dbReference type="PANTHER" id="PTHR45453:SF1">
    <property type="entry name" value="PHOSPHATE REGULON SENSOR PROTEIN PHOR"/>
    <property type="match status" value="1"/>
</dbReference>
<feature type="region of interest" description="Disordered" evidence="12">
    <location>
        <begin position="79"/>
        <end position="108"/>
    </location>
</feature>
<evidence type="ECO:0000313" key="15">
    <source>
        <dbReference type="EMBL" id="PWJ59996.1"/>
    </source>
</evidence>
<evidence type="ECO:0000256" key="7">
    <source>
        <dbReference type="ARBA" id="ARBA00022741"/>
    </source>
</evidence>
<reference evidence="15 16" key="1">
    <citation type="submission" date="2018-03" db="EMBL/GenBank/DDBJ databases">
        <title>Genomic Encyclopedia of Archaeal and Bacterial Type Strains, Phase II (KMG-II): from individual species to whole genera.</title>
        <authorList>
            <person name="Goeker M."/>
        </authorList>
    </citation>
    <scope>NUCLEOTIDE SEQUENCE [LARGE SCALE GENOMIC DNA]</scope>
    <source>
        <strain evidence="15 16">DSM 100346</strain>
    </source>
</reference>
<dbReference type="InterPro" id="IPR050351">
    <property type="entry name" value="BphY/WalK/GraS-like"/>
</dbReference>
<dbReference type="SMART" id="SM00387">
    <property type="entry name" value="HATPase_c"/>
    <property type="match status" value="1"/>
</dbReference>
<keyword evidence="8 15" id="KW-0418">Kinase</keyword>
<keyword evidence="6" id="KW-0808">Transferase</keyword>
<sequence>MTKRKIQIIIGLMCVAMIGLVALQWYWIREAKAIRNDQFNHKVAESVQEVVHRLEKQEMRYLLQQRIDSEQQKNKLDRIAKLRNTPVKKSKPAPTPANRKPTQKPSPKYAVIIGPHGEEIHYEIVSEQVPTDALSPNFRIMADFQQQIVEEFFDAQRKGAAGMDAFIRRRLDDERTLGKVFSEASTSKEPTAGSPAERAVSPKAGSDAQAHSNELPSPKISQEPDKVALLRDVMQDLLYTKRPIHERVNRFLLDTLLRKELNANGIDIPFEFAVQDAHPQKFIFATARISSTDWQTKSYKAALFPNEMAPTQNLLMVYFPDQEKYILSNMGVLFGGSGTLILVVMGCFYLAVSTIIRQKKMSDIKTDFINNMTHELKTPISTIGLAVDMAHEVSTEPAPPKMSRYLGIIQEENKRLGVHVEKVLQMAMLEKGEVRLERKSIPMQDLISQALNSLSMQIEKRDGKVDLAFEADHDLVYGDEIHLLNILKNLLDNAIKYSPNQLLINIQTSNKNNGIQIVIQDEGVGLKKEQLSRIFETFYRVPTGDVHDVKGFGLGLSYVRKMVLAHQGTIQVQSKLGQGSTFTLWFPTAMEA</sequence>
<dbReference type="PRINTS" id="PR00344">
    <property type="entry name" value="BCTRLSENSOR"/>
</dbReference>
<evidence type="ECO:0000256" key="1">
    <source>
        <dbReference type="ARBA" id="ARBA00000085"/>
    </source>
</evidence>
<dbReference type="GO" id="GO:0004721">
    <property type="term" value="F:phosphoprotein phosphatase activity"/>
    <property type="evidence" value="ECO:0007669"/>
    <property type="project" value="TreeGrafter"/>
</dbReference>
<evidence type="ECO:0000256" key="13">
    <source>
        <dbReference type="SAM" id="Phobius"/>
    </source>
</evidence>
<accession>A0A316ARK2</accession>
<dbReference type="GO" id="GO:0016036">
    <property type="term" value="P:cellular response to phosphate starvation"/>
    <property type="evidence" value="ECO:0007669"/>
    <property type="project" value="TreeGrafter"/>
</dbReference>
<keyword evidence="4" id="KW-1003">Cell membrane</keyword>
<evidence type="ECO:0000256" key="3">
    <source>
        <dbReference type="ARBA" id="ARBA00012438"/>
    </source>
</evidence>
<evidence type="ECO:0000313" key="16">
    <source>
        <dbReference type="Proteomes" id="UP000245880"/>
    </source>
</evidence>
<dbReference type="RefSeq" id="WP_109672017.1">
    <property type="nucleotide sequence ID" value="NZ_QGDT01000001.1"/>
</dbReference>
<keyword evidence="7" id="KW-0547">Nucleotide-binding</keyword>
<proteinExistence type="predicted"/>
<comment type="catalytic activity">
    <reaction evidence="1">
        <text>ATP + protein L-histidine = ADP + protein N-phospho-L-histidine.</text>
        <dbReference type="EC" id="2.7.13.3"/>
    </reaction>
</comment>
<keyword evidence="9" id="KW-0067">ATP-binding</keyword>
<dbReference type="Gene3D" id="3.30.565.10">
    <property type="entry name" value="Histidine kinase-like ATPase, C-terminal domain"/>
    <property type="match status" value="1"/>
</dbReference>
<dbReference type="OrthoDB" id="1933776at2"/>
<dbReference type="PANTHER" id="PTHR45453">
    <property type="entry name" value="PHOSPHATE REGULON SENSOR PROTEIN PHOR"/>
    <property type="match status" value="1"/>
</dbReference>
<comment type="caution">
    <text evidence="15">The sequence shown here is derived from an EMBL/GenBank/DDBJ whole genome shotgun (WGS) entry which is preliminary data.</text>
</comment>
<dbReference type="SUPFAM" id="SSF55874">
    <property type="entry name" value="ATPase domain of HSP90 chaperone/DNA topoisomerase II/histidine kinase"/>
    <property type="match status" value="1"/>
</dbReference>
<dbReference type="InterPro" id="IPR004358">
    <property type="entry name" value="Sig_transdc_His_kin-like_C"/>
</dbReference>
<evidence type="ECO:0000256" key="8">
    <source>
        <dbReference type="ARBA" id="ARBA00022777"/>
    </source>
</evidence>
<dbReference type="FunFam" id="3.30.565.10:FF:000023">
    <property type="entry name" value="PAS domain-containing sensor histidine kinase"/>
    <property type="match status" value="1"/>
</dbReference>
<evidence type="ECO:0000256" key="6">
    <source>
        <dbReference type="ARBA" id="ARBA00022679"/>
    </source>
</evidence>
<dbReference type="InterPro" id="IPR036097">
    <property type="entry name" value="HisK_dim/P_sf"/>
</dbReference>
<feature type="domain" description="Histidine kinase" evidence="14">
    <location>
        <begin position="371"/>
        <end position="590"/>
    </location>
</feature>
<dbReference type="InterPro" id="IPR005467">
    <property type="entry name" value="His_kinase_dom"/>
</dbReference>
<organism evidence="15 16">
    <name type="scientific">Dyadobacter jejuensis</name>
    <dbReference type="NCBI Taxonomy" id="1082580"/>
    <lineage>
        <taxon>Bacteria</taxon>
        <taxon>Pseudomonadati</taxon>
        <taxon>Bacteroidota</taxon>
        <taxon>Cytophagia</taxon>
        <taxon>Cytophagales</taxon>
        <taxon>Spirosomataceae</taxon>
        <taxon>Dyadobacter</taxon>
    </lineage>
</organism>
<evidence type="ECO:0000259" key="14">
    <source>
        <dbReference type="PROSITE" id="PS50109"/>
    </source>
</evidence>
<keyword evidence="11 13" id="KW-0472">Membrane</keyword>
<evidence type="ECO:0000256" key="11">
    <source>
        <dbReference type="ARBA" id="ARBA00023136"/>
    </source>
</evidence>
<protein>
    <recommendedName>
        <fullName evidence="3">histidine kinase</fullName>
        <ecNumber evidence="3">2.7.13.3</ecNumber>
    </recommendedName>
</protein>
<feature type="transmembrane region" description="Helical" evidence="13">
    <location>
        <begin position="330"/>
        <end position="352"/>
    </location>
</feature>
<evidence type="ECO:0000256" key="4">
    <source>
        <dbReference type="ARBA" id="ARBA00022475"/>
    </source>
</evidence>
<dbReference type="EC" id="2.7.13.3" evidence="3"/>
<gene>
    <name evidence="15" type="ORF">CLV98_101171</name>
</gene>
<dbReference type="Gene3D" id="1.10.287.130">
    <property type="match status" value="1"/>
</dbReference>
<dbReference type="SUPFAM" id="SSF47384">
    <property type="entry name" value="Homodimeric domain of signal transducing histidine kinase"/>
    <property type="match status" value="1"/>
</dbReference>